<comment type="similarity">
    <text evidence="1">Belongs to the synembryn family.</text>
</comment>
<dbReference type="GO" id="GO:0007186">
    <property type="term" value="P:G protein-coupled receptor signaling pathway"/>
    <property type="evidence" value="ECO:0007669"/>
    <property type="project" value="TreeGrafter"/>
</dbReference>
<organism evidence="4 5">
    <name type="scientific">Homarus americanus</name>
    <name type="common">American lobster</name>
    <dbReference type="NCBI Taxonomy" id="6706"/>
    <lineage>
        <taxon>Eukaryota</taxon>
        <taxon>Metazoa</taxon>
        <taxon>Ecdysozoa</taxon>
        <taxon>Arthropoda</taxon>
        <taxon>Crustacea</taxon>
        <taxon>Multicrustacea</taxon>
        <taxon>Malacostraca</taxon>
        <taxon>Eumalacostraca</taxon>
        <taxon>Eucarida</taxon>
        <taxon>Decapoda</taxon>
        <taxon>Pleocyemata</taxon>
        <taxon>Astacidea</taxon>
        <taxon>Nephropoidea</taxon>
        <taxon>Nephropidae</taxon>
        <taxon>Homarus</taxon>
    </lineage>
</organism>
<keyword evidence="3" id="KW-0143">Chaperone</keyword>
<accession>A0A8J5TKP5</accession>
<keyword evidence="2" id="KW-0344">Guanine-nucleotide releasing factor</keyword>
<evidence type="ECO:0000256" key="1">
    <source>
        <dbReference type="ARBA" id="ARBA00009049"/>
    </source>
</evidence>
<evidence type="ECO:0000313" key="4">
    <source>
        <dbReference type="EMBL" id="KAG7174062.1"/>
    </source>
</evidence>
<evidence type="ECO:0000256" key="2">
    <source>
        <dbReference type="ARBA" id="ARBA00022658"/>
    </source>
</evidence>
<comment type="caution">
    <text evidence="4">The sequence shown here is derived from an EMBL/GenBank/DDBJ whole genome shotgun (WGS) entry which is preliminary data.</text>
</comment>
<name>A0A8J5TKP5_HOMAM</name>
<protein>
    <submittedName>
        <fullName evidence="4">Synembryn-A-like</fullName>
    </submittedName>
</protein>
<dbReference type="PANTHER" id="PTHR12425">
    <property type="entry name" value="SYNEMBRYN"/>
    <property type="match status" value="1"/>
</dbReference>
<dbReference type="OrthoDB" id="5585685at2759"/>
<dbReference type="Proteomes" id="UP000747542">
    <property type="component" value="Unassembled WGS sequence"/>
</dbReference>
<sequence>MEESVIKLLETGNDQDVVRLLKEFIRKYEKQFTPVGLEPHCCDRLWDVIMGRLSDTGASTTHQTCLSAIRILSRDKSSLHRVIDSDRLAVIVRLAGLVPEEEALERLNQQINYDVVIEAQKCLSNLVYNSSSIQRMCCINSCVPGLMCRLKTFRDPELPHIVKYFDMRLLFLLTAFCGDIRPQLRSEYHGLTYLIEILDLSLKTAQEESEIHSINGYIPCPVLFNEEQAELVNEVLKVLYNLVLHIDKNSPDEEEDSHCLRLISILRSLLLASCRCPEKTDSLHSNTVNLLLLMPPNMYEELLLSMPQASSGGPTSPPIPAVVTTQPTAGATAMVEAACFTNVHDHIQLHERSCEYDGKDMTAVIKLLDFLDSRLKAPGQSSNKSLMPILTLMVEVVQANRTIRKFVRLRVLPPLRDVSKRPEEGHTVRNKLCTLMTSPLHDLKHLSANFLFILCKESVDRLIKYTGYGNAAGLLASRGLMLGGNKPSGSYSPDSEDSDTEEYERVREMVNPVTGRYEPPRPSPLEGMTEEQKEHEAMKLVNVLDKLTRNNIIQPCRIGDDGKPHPVESVMELQEGMGIMHPPDHNNDDSD</sequence>
<evidence type="ECO:0000256" key="3">
    <source>
        <dbReference type="ARBA" id="ARBA00023186"/>
    </source>
</evidence>
<reference evidence="4" key="1">
    <citation type="journal article" date="2021" name="Sci. Adv.">
        <title>The American lobster genome reveals insights on longevity, neural, and immune adaptations.</title>
        <authorList>
            <person name="Polinski J.M."/>
            <person name="Zimin A.V."/>
            <person name="Clark K.F."/>
            <person name="Kohn A.B."/>
            <person name="Sadowski N."/>
            <person name="Timp W."/>
            <person name="Ptitsyn A."/>
            <person name="Khanna P."/>
            <person name="Romanova D.Y."/>
            <person name="Williams P."/>
            <person name="Greenwood S.J."/>
            <person name="Moroz L.L."/>
            <person name="Walt D.R."/>
            <person name="Bodnar A.G."/>
        </authorList>
    </citation>
    <scope>NUCLEOTIDE SEQUENCE</scope>
    <source>
        <strain evidence="4">GMGI-L3</strain>
    </source>
</reference>
<dbReference type="InterPro" id="IPR019318">
    <property type="entry name" value="Gua_nucleotide_exch_fac_Ric8"/>
</dbReference>
<dbReference type="Pfam" id="PF10165">
    <property type="entry name" value="Ric8"/>
    <property type="match status" value="1"/>
</dbReference>
<dbReference type="EMBL" id="JAHLQT010007950">
    <property type="protein sequence ID" value="KAG7174062.1"/>
    <property type="molecule type" value="Genomic_DNA"/>
</dbReference>
<proteinExistence type="inferred from homology"/>
<dbReference type="PANTHER" id="PTHR12425:SF5">
    <property type="entry name" value="SYNEMBRYN"/>
    <property type="match status" value="1"/>
</dbReference>
<keyword evidence="5" id="KW-1185">Reference proteome</keyword>
<dbReference type="GO" id="GO:0001965">
    <property type="term" value="F:G-protein alpha-subunit binding"/>
    <property type="evidence" value="ECO:0007669"/>
    <property type="project" value="TreeGrafter"/>
</dbReference>
<gene>
    <name evidence="4" type="primary">ric8a-L</name>
    <name evidence="4" type="ORF">Hamer_G017783</name>
</gene>
<dbReference type="GO" id="GO:0005085">
    <property type="term" value="F:guanyl-nucleotide exchange factor activity"/>
    <property type="evidence" value="ECO:0007669"/>
    <property type="project" value="UniProtKB-KW"/>
</dbReference>
<dbReference type="AlphaFoldDB" id="A0A8J5TKP5"/>
<evidence type="ECO:0000313" key="5">
    <source>
        <dbReference type="Proteomes" id="UP000747542"/>
    </source>
</evidence>
<dbReference type="GO" id="GO:0005737">
    <property type="term" value="C:cytoplasm"/>
    <property type="evidence" value="ECO:0007669"/>
    <property type="project" value="TreeGrafter"/>
</dbReference>